<feature type="region of interest" description="Disordered" evidence="2">
    <location>
        <begin position="137"/>
        <end position="163"/>
    </location>
</feature>
<evidence type="ECO:0000313" key="4">
    <source>
        <dbReference type="Proteomes" id="UP001153269"/>
    </source>
</evidence>
<reference evidence="3" key="1">
    <citation type="submission" date="2020-03" db="EMBL/GenBank/DDBJ databases">
        <authorList>
            <person name="Weist P."/>
        </authorList>
    </citation>
    <scope>NUCLEOTIDE SEQUENCE</scope>
</reference>
<dbReference type="Proteomes" id="UP001153269">
    <property type="component" value="Unassembled WGS sequence"/>
</dbReference>
<protein>
    <submittedName>
        <fullName evidence="3">Uncharacterized protein</fullName>
    </submittedName>
</protein>
<evidence type="ECO:0000313" key="3">
    <source>
        <dbReference type="EMBL" id="CAB1441526.1"/>
    </source>
</evidence>
<organism evidence="3 4">
    <name type="scientific">Pleuronectes platessa</name>
    <name type="common">European plaice</name>
    <dbReference type="NCBI Taxonomy" id="8262"/>
    <lineage>
        <taxon>Eukaryota</taxon>
        <taxon>Metazoa</taxon>
        <taxon>Chordata</taxon>
        <taxon>Craniata</taxon>
        <taxon>Vertebrata</taxon>
        <taxon>Euteleostomi</taxon>
        <taxon>Actinopterygii</taxon>
        <taxon>Neopterygii</taxon>
        <taxon>Teleostei</taxon>
        <taxon>Neoteleostei</taxon>
        <taxon>Acanthomorphata</taxon>
        <taxon>Carangaria</taxon>
        <taxon>Pleuronectiformes</taxon>
        <taxon>Pleuronectoidei</taxon>
        <taxon>Pleuronectidae</taxon>
        <taxon>Pleuronectes</taxon>
    </lineage>
</organism>
<dbReference type="AlphaFoldDB" id="A0A9N7V021"/>
<gene>
    <name evidence="3" type="ORF">PLEPLA_LOCUS29289</name>
</gene>
<dbReference type="Gene3D" id="1.20.5.340">
    <property type="match status" value="1"/>
</dbReference>
<keyword evidence="4" id="KW-1185">Reference proteome</keyword>
<name>A0A9N7V021_PLEPL</name>
<feature type="coiled-coil region" evidence="1">
    <location>
        <begin position="67"/>
        <end position="108"/>
    </location>
</feature>
<dbReference type="EMBL" id="CADEAL010002664">
    <property type="protein sequence ID" value="CAB1441526.1"/>
    <property type="molecule type" value="Genomic_DNA"/>
</dbReference>
<evidence type="ECO:0000256" key="1">
    <source>
        <dbReference type="SAM" id="Coils"/>
    </source>
</evidence>
<comment type="caution">
    <text evidence="3">The sequence shown here is derived from an EMBL/GenBank/DDBJ whole genome shotgun (WGS) entry which is preliminary data.</text>
</comment>
<evidence type="ECO:0000256" key="2">
    <source>
        <dbReference type="SAM" id="MobiDB-lite"/>
    </source>
</evidence>
<proteinExistence type="predicted"/>
<sequence length="163" mass="17494">MASGTRLAKEIETAKDDSFAMANQISMPALTSLLEEHRQSISAALSAELRSAFASLEAKLDTVQATVTDFGERIESLESNANLIEERIQALEASCSTLSEACAKLKNKNIDLEGRSRRNNIRIVGLPESPTYVLLLGRPDGDTRRPGATNPTRAGPGPPLPSC</sequence>
<keyword evidence="1" id="KW-0175">Coiled coil</keyword>
<accession>A0A9N7V021</accession>